<dbReference type="Proteomes" id="UP000238937">
    <property type="component" value="Unassembled WGS sequence"/>
</dbReference>
<keyword evidence="2" id="KW-1185">Reference proteome</keyword>
<name>A0A2T1FDY1_9CYAN</name>
<reference evidence="1 2" key="1">
    <citation type="submission" date="2018-03" db="EMBL/GenBank/DDBJ databases">
        <title>The ancient ancestry and fast evolution of plastids.</title>
        <authorList>
            <person name="Moore K.R."/>
            <person name="Magnabosco C."/>
            <person name="Momper L."/>
            <person name="Gold D.A."/>
            <person name="Bosak T."/>
            <person name="Fournier G.P."/>
        </authorList>
    </citation>
    <scope>NUCLEOTIDE SEQUENCE [LARGE SCALE GENOMIC DNA]</scope>
    <source>
        <strain evidence="1 2">CCALA 037</strain>
    </source>
</reference>
<accession>A0A2T1FDY1</accession>
<dbReference type="OrthoDB" id="426136at2"/>
<protein>
    <submittedName>
        <fullName evidence="1">Uncharacterized protein</fullName>
    </submittedName>
</protein>
<dbReference type="RefSeq" id="WP_106311945.1">
    <property type="nucleotide sequence ID" value="NZ_PVWO01000557.1"/>
</dbReference>
<evidence type="ECO:0000313" key="2">
    <source>
        <dbReference type="Proteomes" id="UP000238937"/>
    </source>
</evidence>
<sequence>MKLPMTGCSDSYRSIANKTPRASNLQSLYSGVSELWQTLVAHVAGTGEPRVWQTRTEHDRQWNAYDPSTQQTLRQVSSQELRVWLETRHARLR</sequence>
<dbReference type="AlphaFoldDB" id="A0A2T1FDY1"/>
<gene>
    <name evidence="1" type="ORF">C7B77_26270</name>
</gene>
<organism evidence="1 2">
    <name type="scientific">Chamaesiphon polymorphus CCALA 037</name>
    <dbReference type="NCBI Taxonomy" id="2107692"/>
    <lineage>
        <taxon>Bacteria</taxon>
        <taxon>Bacillati</taxon>
        <taxon>Cyanobacteriota</taxon>
        <taxon>Cyanophyceae</taxon>
        <taxon>Gomontiellales</taxon>
        <taxon>Chamaesiphonaceae</taxon>
        <taxon>Chamaesiphon</taxon>
    </lineage>
</organism>
<proteinExistence type="predicted"/>
<evidence type="ECO:0000313" key="1">
    <source>
        <dbReference type="EMBL" id="PSB43217.1"/>
    </source>
</evidence>
<comment type="caution">
    <text evidence="1">The sequence shown here is derived from an EMBL/GenBank/DDBJ whole genome shotgun (WGS) entry which is preliminary data.</text>
</comment>
<dbReference type="EMBL" id="PVWO01000557">
    <property type="protein sequence ID" value="PSB43217.1"/>
    <property type="molecule type" value="Genomic_DNA"/>
</dbReference>